<reference evidence="2" key="2">
    <citation type="journal article" date="2015" name="Data Brief">
        <title>Shoot transcriptome of the giant reed, Arundo donax.</title>
        <authorList>
            <person name="Barrero R.A."/>
            <person name="Guerrero F.D."/>
            <person name="Moolhuijzen P."/>
            <person name="Goolsby J.A."/>
            <person name="Tidwell J."/>
            <person name="Bellgard S.E."/>
            <person name="Bellgard M.I."/>
        </authorList>
    </citation>
    <scope>NUCLEOTIDE SEQUENCE</scope>
    <source>
        <tissue evidence="2">Shoot tissue taken approximately 20 cm above the soil surface</tissue>
    </source>
</reference>
<name>A0A0A8XSC1_ARUDO</name>
<keyword evidence="1" id="KW-0812">Transmembrane</keyword>
<accession>A0A0A8XSC1</accession>
<feature type="transmembrane region" description="Helical" evidence="1">
    <location>
        <begin position="35"/>
        <end position="55"/>
    </location>
</feature>
<organism evidence="2">
    <name type="scientific">Arundo donax</name>
    <name type="common">Giant reed</name>
    <name type="synonym">Donax arundinaceus</name>
    <dbReference type="NCBI Taxonomy" id="35708"/>
    <lineage>
        <taxon>Eukaryota</taxon>
        <taxon>Viridiplantae</taxon>
        <taxon>Streptophyta</taxon>
        <taxon>Embryophyta</taxon>
        <taxon>Tracheophyta</taxon>
        <taxon>Spermatophyta</taxon>
        <taxon>Magnoliopsida</taxon>
        <taxon>Liliopsida</taxon>
        <taxon>Poales</taxon>
        <taxon>Poaceae</taxon>
        <taxon>PACMAD clade</taxon>
        <taxon>Arundinoideae</taxon>
        <taxon>Arundineae</taxon>
        <taxon>Arundo</taxon>
    </lineage>
</organism>
<dbReference type="AlphaFoldDB" id="A0A0A8XSC1"/>
<keyword evidence="1" id="KW-1133">Transmembrane helix</keyword>
<keyword evidence="1" id="KW-0472">Membrane</keyword>
<protein>
    <submittedName>
        <fullName evidence="2">Uncharacterized protein</fullName>
    </submittedName>
</protein>
<evidence type="ECO:0000256" key="1">
    <source>
        <dbReference type="SAM" id="Phobius"/>
    </source>
</evidence>
<dbReference type="EMBL" id="GBRH01282252">
    <property type="protein sequence ID" value="JAD15643.1"/>
    <property type="molecule type" value="Transcribed_RNA"/>
</dbReference>
<feature type="transmembrane region" description="Helical" evidence="1">
    <location>
        <begin position="12"/>
        <end position="29"/>
    </location>
</feature>
<reference evidence="2" key="1">
    <citation type="submission" date="2014-09" db="EMBL/GenBank/DDBJ databases">
        <authorList>
            <person name="Magalhaes I.L.F."/>
            <person name="Oliveira U."/>
            <person name="Santos F.R."/>
            <person name="Vidigal T.H.D.A."/>
            <person name="Brescovit A.D."/>
            <person name="Santos A.J."/>
        </authorList>
    </citation>
    <scope>NUCLEOTIDE SEQUENCE</scope>
    <source>
        <tissue evidence="2">Shoot tissue taken approximately 20 cm above the soil surface</tissue>
    </source>
</reference>
<proteinExistence type="predicted"/>
<evidence type="ECO:0000313" key="2">
    <source>
        <dbReference type="EMBL" id="JAD15643.1"/>
    </source>
</evidence>
<sequence>MLLGHLLTPRICILFYGIGNGWTMISYMFQDGCLHALFLNNLYWKFVFVVLSTFFC</sequence>